<dbReference type="Proteomes" id="UP001231189">
    <property type="component" value="Unassembled WGS sequence"/>
</dbReference>
<organism evidence="4 5">
    <name type="scientific">Lolium multiflorum</name>
    <name type="common">Italian ryegrass</name>
    <name type="synonym">Lolium perenne subsp. multiflorum</name>
    <dbReference type="NCBI Taxonomy" id="4521"/>
    <lineage>
        <taxon>Eukaryota</taxon>
        <taxon>Viridiplantae</taxon>
        <taxon>Streptophyta</taxon>
        <taxon>Embryophyta</taxon>
        <taxon>Tracheophyta</taxon>
        <taxon>Spermatophyta</taxon>
        <taxon>Magnoliopsida</taxon>
        <taxon>Liliopsida</taxon>
        <taxon>Poales</taxon>
        <taxon>Poaceae</taxon>
        <taxon>BOP clade</taxon>
        <taxon>Pooideae</taxon>
        <taxon>Poodae</taxon>
        <taxon>Poeae</taxon>
        <taxon>Poeae Chloroplast Group 2 (Poeae type)</taxon>
        <taxon>Loliodinae</taxon>
        <taxon>Loliinae</taxon>
        <taxon>Lolium</taxon>
    </lineage>
</organism>
<protein>
    <recommendedName>
        <fullName evidence="3">Cathepsin propeptide inhibitor domain-containing protein</fullName>
    </recommendedName>
</protein>
<proteinExistence type="predicted"/>
<keyword evidence="1" id="KW-0472">Membrane</keyword>
<feature type="domain" description="Cathepsin propeptide inhibitor" evidence="3">
    <location>
        <begin position="46"/>
        <end position="103"/>
    </location>
</feature>
<dbReference type="InterPro" id="IPR038765">
    <property type="entry name" value="Papain-like_cys_pep_sf"/>
</dbReference>
<evidence type="ECO:0000256" key="2">
    <source>
        <dbReference type="SAM" id="SignalP"/>
    </source>
</evidence>
<keyword evidence="5" id="KW-1185">Reference proteome</keyword>
<feature type="chain" id="PRO_5041977360" description="Cathepsin propeptide inhibitor domain-containing protein" evidence="2">
    <location>
        <begin position="22"/>
        <end position="162"/>
    </location>
</feature>
<dbReference type="EMBL" id="JAUUTY010000515">
    <property type="protein sequence ID" value="KAK1601070.1"/>
    <property type="molecule type" value="Genomic_DNA"/>
</dbReference>
<dbReference type="AlphaFoldDB" id="A0AAD8VDX4"/>
<dbReference type="Gene3D" id="1.10.287.2250">
    <property type="match status" value="1"/>
</dbReference>
<evidence type="ECO:0000256" key="1">
    <source>
        <dbReference type="SAM" id="Phobius"/>
    </source>
</evidence>
<keyword evidence="2" id="KW-0732">Signal</keyword>
<keyword evidence="1" id="KW-0812">Transmembrane</keyword>
<gene>
    <name evidence="4" type="ORF">QYE76_016644</name>
</gene>
<dbReference type="InterPro" id="IPR013201">
    <property type="entry name" value="Prot_inhib_I29"/>
</dbReference>
<sequence>MRCSTALMAALLLLLVSLAAADIPIPAADIHMPYRDKSEEEMRLIFVEWKANMGKTYSSAGEEERRYATFKDSLRRIDQHNAAGIHSYRLGLNNFSDLTQEEFSATPCLVIQSVHDKDKAAWRLITYMLFVCGFLIVYFIWTNWLACGWGRLFVLQRKSLLN</sequence>
<comment type="caution">
    <text evidence="4">The sequence shown here is derived from an EMBL/GenBank/DDBJ whole genome shotgun (WGS) entry which is preliminary data.</text>
</comment>
<evidence type="ECO:0000313" key="5">
    <source>
        <dbReference type="Proteomes" id="UP001231189"/>
    </source>
</evidence>
<evidence type="ECO:0000313" key="4">
    <source>
        <dbReference type="EMBL" id="KAK1601070.1"/>
    </source>
</evidence>
<accession>A0AAD8VDX4</accession>
<dbReference type="SMART" id="SM00848">
    <property type="entry name" value="Inhibitor_I29"/>
    <property type="match status" value="1"/>
</dbReference>
<feature type="signal peptide" evidence="2">
    <location>
        <begin position="1"/>
        <end position="21"/>
    </location>
</feature>
<reference evidence="4" key="1">
    <citation type="submission" date="2023-07" db="EMBL/GenBank/DDBJ databases">
        <title>A chromosome-level genome assembly of Lolium multiflorum.</title>
        <authorList>
            <person name="Chen Y."/>
            <person name="Copetti D."/>
            <person name="Kolliker R."/>
            <person name="Studer B."/>
        </authorList>
    </citation>
    <scope>NUCLEOTIDE SEQUENCE</scope>
    <source>
        <strain evidence="4">02402/16</strain>
        <tissue evidence="4">Leaf</tissue>
    </source>
</reference>
<name>A0AAD8VDX4_LOLMU</name>
<dbReference type="Pfam" id="PF08246">
    <property type="entry name" value="Inhibitor_I29"/>
    <property type="match status" value="1"/>
</dbReference>
<feature type="transmembrane region" description="Helical" evidence="1">
    <location>
        <begin position="120"/>
        <end position="141"/>
    </location>
</feature>
<evidence type="ECO:0000259" key="3">
    <source>
        <dbReference type="SMART" id="SM00848"/>
    </source>
</evidence>
<dbReference type="SUPFAM" id="SSF54001">
    <property type="entry name" value="Cysteine proteinases"/>
    <property type="match status" value="1"/>
</dbReference>
<keyword evidence="1" id="KW-1133">Transmembrane helix</keyword>